<sequence length="118" mass="13191">MRCCNMASITKIEIWEDVAGNVIGLVFDPAGQLTNAVQNLGAQQPLPRPALVEAARQAFPFAPAYDPHEFGERSLNDLYTYLKAYNHHIADIFPETPTALFPERATPAGLQFLIRWCF</sequence>
<dbReference type="EMBL" id="BK016006">
    <property type="protein sequence ID" value="DAF89305.1"/>
    <property type="molecule type" value="Genomic_DNA"/>
</dbReference>
<name>A0A8S5U4A6_9CAUD</name>
<organism evidence="1">
    <name type="scientific">Podoviridae sp. ctZDN4</name>
    <dbReference type="NCBI Taxonomy" id="2825258"/>
    <lineage>
        <taxon>Viruses</taxon>
        <taxon>Duplodnaviria</taxon>
        <taxon>Heunggongvirae</taxon>
        <taxon>Uroviricota</taxon>
        <taxon>Caudoviricetes</taxon>
    </lineage>
</organism>
<proteinExistence type="predicted"/>
<reference evidence="1" key="1">
    <citation type="journal article" date="2021" name="Proc. Natl. Acad. Sci. U.S.A.">
        <title>A Catalog of Tens of Thousands of Viruses from Human Metagenomes Reveals Hidden Associations with Chronic Diseases.</title>
        <authorList>
            <person name="Tisza M.J."/>
            <person name="Buck C.B."/>
        </authorList>
    </citation>
    <scope>NUCLEOTIDE SEQUENCE</scope>
    <source>
        <strain evidence="1">CtZDN4</strain>
    </source>
</reference>
<evidence type="ECO:0000313" key="1">
    <source>
        <dbReference type="EMBL" id="DAF89305.1"/>
    </source>
</evidence>
<protein>
    <submittedName>
        <fullName evidence="1">Uncharacterized protein</fullName>
    </submittedName>
</protein>
<accession>A0A8S5U4A6</accession>